<dbReference type="Proteomes" id="UP000558113">
    <property type="component" value="Unassembled WGS sequence"/>
</dbReference>
<organism evidence="2 3">
    <name type="scientific">Paenibacillus sacheonensis</name>
    <dbReference type="NCBI Taxonomy" id="742054"/>
    <lineage>
        <taxon>Bacteria</taxon>
        <taxon>Bacillati</taxon>
        <taxon>Bacillota</taxon>
        <taxon>Bacilli</taxon>
        <taxon>Bacillales</taxon>
        <taxon>Paenibacillaceae</taxon>
        <taxon>Paenibacillus</taxon>
    </lineage>
</organism>
<feature type="chain" id="PRO_5039466422" description="Lipoprotein" evidence="1">
    <location>
        <begin position="19"/>
        <end position="152"/>
    </location>
</feature>
<gene>
    <name evidence="2" type="ORF">GT003_04925</name>
</gene>
<feature type="signal peptide" evidence="1">
    <location>
        <begin position="1"/>
        <end position="18"/>
    </location>
</feature>
<dbReference type="RefSeq" id="WP_161695032.1">
    <property type="nucleotide sequence ID" value="NZ_JAAAMU010000002.1"/>
</dbReference>
<evidence type="ECO:0000256" key="1">
    <source>
        <dbReference type="SAM" id="SignalP"/>
    </source>
</evidence>
<name>A0A7X4YMY0_9BACL</name>
<comment type="caution">
    <text evidence="2">The sequence shown here is derived from an EMBL/GenBank/DDBJ whole genome shotgun (WGS) entry which is preliminary data.</text>
</comment>
<accession>A0A7X4YMY0</accession>
<evidence type="ECO:0008006" key="4">
    <source>
        <dbReference type="Google" id="ProtNLM"/>
    </source>
</evidence>
<dbReference type="AlphaFoldDB" id="A0A7X4YMY0"/>
<keyword evidence="3" id="KW-1185">Reference proteome</keyword>
<sequence>MNKRVLYFLCVVIACLMAAGCKKQLPDEPVRPTIKWGKQAVTYLDGQSCWYGTNEEEGICDDPQSPAAFQQSINAQAIVAETGGIIRITFPIKPDVFTLTLARTDRSEEQVGEPNQSRFRLPLKPGYYSYRLSAVWDKKNTASYHFGIHIKE</sequence>
<reference evidence="2 3" key="1">
    <citation type="submission" date="2020-01" db="EMBL/GenBank/DDBJ databases">
        <title>Paenibacillus soybeanensis sp. nov. isolated from the nodules of soybean (Glycine max(L.) Merr).</title>
        <authorList>
            <person name="Wang H."/>
        </authorList>
    </citation>
    <scope>NUCLEOTIDE SEQUENCE [LARGE SCALE GENOMIC DNA]</scope>
    <source>
        <strain evidence="2 3">DSM 23054</strain>
    </source>
</reference>
<dbReference type="PROSITE" id="PS51257">
    <property type="entry name" value="PROKAR_LIPOPROTEIN"/>
    <property type="match status" value="1"/>
</dbReference>
<evidence type="ECO:0000313" key="2">
    <source>
        <dbReference type="EMBL" id="NBC68339.1"/>
    </source>
</evidence>
<dbReference type="OrthoDB" id="2614554at2"/>
<dbReference type="EMBL" id="JAAAMU010000002">
    <property type="protein sequence ID" value="NBC68339.1"/>
    <property type="molecule type" value="Genomic_DNA"/>
</dbReference>
<keyword evidence="1" id="KW-0732">Signal</keyword>
<evidence type="ECO:0000313" key="3">
    <source>
        <dbReference type="Proteomes" id="UP000558113"/>
    </source>
</evidence>
<proteinExistence type="predicted"/>
<protein>
    <recommendedName>
        <fullName evidence="4">Lipoprotein</fullName>
    </recommendedName>
</protein>